<dbReference type="InterPro" id="IPR050090">
    <property type="entry name" value="Tyrosine_recombinase_XerCD"/>
</dbReference>
<organism evidence="3 4">
    <name type="scientific">Listeria monocytogenes</name>
    <dbReference type="NCBI Taxonomy" id="1639"/>
    <lineage>
        <taxon>Bacteria</taxon>
        <taxon>Bacillati</taxon>
        <taxon>Bacillota</taxon>
        <taxon>Bacilli</taxon>
        <taxon>Bacillales</taxon>
        <taxon>Listeriaceae</taxon>
        <taxon>Listeria</taxon>
    </lineage>
</organism>
<dbReference type="InterPro" id="IPR013762">
    <property type="entry name" value="Integrase-like_cat_sf"/>
</dbReference>
<proteinExistence type="predicted"/>
<protein>
    <submittedName>
        <fullName evidence="3">Site-specific integrase</fullName>
    </submittedName>
</protein>
<feature type="domain" description="Tyr recombinase" evidence="2">
    <location>
        <begin position="6"/>
        <end position="176"/>
    </location>
</feature>
<dbReference type="InterPro" id="IPR002104">
    <property type="entry name" value="Integrase_catalytic"/>
</dbReference>
<dbReference type="EMBL" id="AAALRN010000007">
    <property type="protein sequence ID" value="EAD1186125.1"/>
    <property type="molecule type" value="Genomic_DNA"/>
</dbReference>
<dbReference type="AlphaFoldDB" id="A0A823DDW6"/>
<dbReference type="GO" id="GO:0003677">
    <property type="term" value="F:DNA binding"/>
    <property type="evidence" value="ECO:0007669"/>
    <property type="project" value="InterPro"/>
</dbReference>
<gene>
    <name evidence="3" type="ORF">QD52_13640</name>
</gene>
<evidence type="ECO:0000259" key="2">
    <source>
        <dbReference type="PROSITE" id="PS51898"/>
    </source>
</evidence>
<dbReference type="PANTHER" id="PTHR30349:SF82">
    <property type="entry name" value="INTEGRASE_RECOMBINASE YOEC-RELATED"/>
    <property type="match status" value="1"/>
</dbReference>
<accession>A0A823DDW6</accession>
<reference evidence="3 4" key="1">
    <citation type="submission" date="2018-06" db="EMBL/GenBank/DDBJ databases">
        <authorList>
            <consortium name="GenomeTrakr: Next Generation Sequencing Network for Food Pathogen Tracability"/>
        </authorList>
    </citation>
    <scope>NUCLEOTIDE SEQUENCE [LARGE SCALE GENOMIC DNA]</scope>
    <source>
        <strain evidence="3 4">FDA00008584</strain>
    </source>
</reference>
<name>A0A823DDW6_LISMN</name>
<evidence type="ECO:0000313" key="3">
    <source>
        <dbReference type="EMBL" id="EAD1186125.1"/>
    </source>
</evidence>
<comment type="caution">
    <text evidence="3">The sequence shown here is derived from an EMBL/GenBank/DDBJ whole genome shotgun (WGS) entry which is preliminary data.</text>
</comment>
<dbReference type="SUPFAM" id="SSF56349">
    <property type="entry name" value="DNA breaking-rejoining enzymes"/>
    <property type="match status" value="1"/>
</dbReference>
<dbReference type="GO" id="GO:0006310">
    <property type="term" value="P:DNA recombination"/>
    <property type="evidence" value="ECO:0007669"/>
    <property type="project" value="UniProtKB-KW"/>
</dbReference>
<keyword evidence="1" id="KW-0233">DNA recombination</keyword>
<dbReference type="InterPro" id="IPR011010">
    <property type="entry name" value="DNA_brk_join_enz"/>
</dbReference>
<dbReference type="PANTHER" id="PTHR30349">
    <property type="entry name" value="PHAGE INTEGRASE-RELATED"/>
    <property type="match status" value="1"/>
</dbReference>
<dbReference type="GO" id="GO:0015074">
    <property type="term" value="P:DNA integration"/>
    <property type="evidence" value="ECO:0007669"/>
    <property type="project" value="InterPro"/>
</dbReference>
<evidence type="ECO:0000313" key="4">
    <source>
        <dbReference type="Proteomes" id="UP000403352"/>
    </source>
</evidence>
<dbReference type="Gene3D" id="1.10.443.10">
    <property type="entry name" value="Intergrase catalytic core"/>
    <property type="match status" value="1"/>
</dbReference>
<evidence type="ECO:0000256" key="1">
    <source>
        <dbReference type="ARBA" id="ARBA00023172"/>
    </source>
</evidence>
<dbReference type="Pfam" id="PF00589">
    <property type="entry name" value="Phage_integrase"/>
    <property type="match status" value="1"/>
</dbReference>
<dbReference type="PROSITE" id="PS51898">
    <property type="entry name" value="TYR_RECOMBINASE"/>
    <property type="match status" value="1"/>
</dbReference>
<sequence length="180" mass="21155">MNFVQPIRDRDTIEAIKRYLLARNKRDYILFTLGINIGLRISDLLKLKVKDVKGDYITIREQKTKKERRSIINRSTKVIIDEYIKTLPDDEAYLFPSRKGYSPIRRETAYKIIKDTCNQFGISNTGTHTLRKTFGYHFYKETKDVATLQTILNHADPKITLRYIGIEQDGIDTMMNKFKL</sequence>
<dbReference type="Proteomes" id="UP000403352">
    <property type="component" value="Unassembled WGS sequence"/>
</dbReference>
<dbReference type="CDD" id="cd01192">
    <property type="entry name" value="INT_C_like_3"/>
    <property type="match status" value="1"/>
</dbReference>